<organism evidence="1 2">
    <name type="scientific">Caenorhabditis tropicalis</name>
    <dbReference type="NCBI Taxonomy" id="1561998"/>
    <lineage>
        <taxon>Eukaryota</taxon>
        <taxon>Metazoa</taxon>
        <taxon>Ecdysozoa</taxon>
        <taxon>Nematoda</taxon>
        <taxon>Chromadorea</taxon>
        <taxon>Rhabditida</taxon>
        <taxon>Rhabditina</taxon>
        <taxon>Rhabditomorpha</taxon>
        <taxon>Rhabditoidea</taxon>
        <taxon>Rhabditidae</taxon>
        <taxon>Peloderinae</taxon>
        <taxon>Caenorhabditis</taxon>
    </lineage>
</organism>
<name>A0A1I7UKV5_9PELO</name>
<dbReference type="InterPro" id="IPR000718">
    <property type="entry name" value="Peptidase_M13"/>
</dbReference>
<dbReference type="STRING" id="1561998.A0A1I7UKV5"/>
<dbReference type="WBParaSite" id="Csp11.Scaffold630.g16972.t1">
    <property type="protein sequence ID" value="Csp11.Scaffold630.g16972.t1"/>
    <property type="gene ID" value="Csp11.Scaffold630.g16972"/>
</dbReference>
<reference evidence="2" key="1">
    <citation type="submission" date="2016-11" db="UniProtKB">
        <authorList>
            <consortium name="WormBaseParasite"/>
        </authorList>
    </citation>
    <scope>IDENTIFICATION</scope>
</reference>
<dbReference type="GO" id="GO:0005886">
    <property type="term" value="C:plasma membrane"/>
    <property type="evidence" value="ECO:0007669"/>
    <property type="project" value="TreeGrafter"/>
</dbReference>
<accession>A0A1I7UKV5</accession>
<dbReference type="PANTHER" id="PTHR11733:SF167">
    <property type="entry name" value="FI17812P1-RELATED"/>
    <property type="match status" value="1"/>
</dbReference>
<dbReference type="InterPro" id="IPR024079">
    <property type="entry name" value="MetalloPept_cat_dom_sf"/>
</dbReference>
<dbReference type="eggNOG" id="KOG3624">
    <property type="taxonomic scope" value="Eukaryota"/>
</dbReference>
<dbReference type="PANTHER" id="PTHR11733">
    <property type="entry name" value="ZINC METALLOPROTEASE FAMILY M13 NEPRILYSIN-RELATED"/>
    <property type="match status" value="1"/>
</dbReference>
<dbReference type="Proteomes" id="UP000095282">
    <property type="component" value="Unplaced"/>
</dbReference>
<keyword evidence="1" id="KW-1185">Reference proteome</keyword>
<evidence type="ECO:0000313" key="2">
    <source>
        <dbReference type="WBParaSite" id="Csp11.Scaffold630.g16972.t1"/>
    </source>
</evidence>
<evidence type="ECO:0000313" key="1">
    <source>
        <dbReference type="Proteomes" id="UP000095282"/>
    </source>
</evidence>
<proteinExistence type="predicted"/>
<dbReference type="SUPFAM" id="SSF55486">
    <property type="entry name" value="Metalloproteases ('zincins'), catalytic domain"/>
    <property type="match status" value="1"/>
</dbReference>
<sequence>MAFLMEWKKRGGAKEEATTTVAPRKVCDTPECINLSYQLLNWRDPSVDPCDDFYRNTCGRYPPGSDPTVTRISDLLSKNQTSASQIIIRKYYQKCEFLKIPENSKTDRSFEDLMSAIRKIGPWPMVDWDESMLDEIRTALKNRGIDTSGDSEFLNDPKFKKIISKILKIEGMDEEVKGNLTERRMDLLILKFIFETTRFLPVDREEWERMDCGKIILQLFPNSVQILTDYQNDPENQKILSEIFEKSRGSLLKFINGSRGIDKGEKIRKLKEMRIRYPEITEETDFEQFTVSPDDSWYTMTSRVLPTPQNPPIFYNSTENTLLISPGLSDSSPGLQNYIKLGYLMSKTMANALGIKKNCSETILGSEGLGAEATRISMAEQPLIPGFQDHPDKLFFYILAANLCSEPAKQVNELFSSMKSFSDTFNCPGGSKMNRNNNCEYL</sequence>
<dbReference type="GO" id="GO:0004222">
    <property type="term" value="F:metalloendopeptidase activity"/>
    <property type="evidence" value="ECO:0007669"/>
    <property type="project" value="InterPro"/>
</dbReference>
<dbReference type="Gene3D" id="3.40.390.10">
    <property type="entry name" value="Collagenase (Catalytic Domain)"/>
    <property type="match status" value="2"/>
</dbReference>
<dbReference type="AlphaFoldDB" id="A0A1I7UKV5"/>
<dbReference type="InterPro" id="IPR042089">
    <property type="entry name" value="Peptidase_M13_dom_2"/>
</dbReference>
<dbReference type="Gene3D" id="1.10.1380.10">
    <property type="entry name" value="Neutral endopeptidase , domain2"/>
    <property type="match status" value="1"/>
</dbReference>
<dbReference type="GO" id="GO:0016485">
    <property type="term" value="P:protein processing"/>
    <property type="evidence" value="ECO:0007669"/>
    <property type="project" value="TreeGrafter"/>
</dbReference>
<protein>
    <submittedName>
        <fullName evidence="2">Peptidase_M13_N domain-containing protein</fullName>
    </submittedName>
</protein>
<dbReference type="PROSITE" id="PS51885">
    <property type="entry name" value="NEPRILYSIN"/>
    <property type="match status" value="1"/>
</dbReference>